<evidence type="ECO:0000313" key="2">
    <source>
        <dbReference type="Proteomes" id="UP000008637"/>
    </source>
</evidence>
<reference evidence="1 2" key="1">
    <citation type="journal article" date="2011" name="J. Bacteriol.">
        <title>Complete genome sequence of Mycoplasma haemofelis, a hemotropic mycoplasma.</title>
        <authorList>
            <person name="Barker E.N."/>
            <person name="Helps C.R."/>
            <person name="Peters I.R."/>
            <person name="Darby A.C."/>
            <person name="Radford A.D."/>
            <person name="Tasker S."/>
        </authorList>
    </citation>
    <scope>NUCLEOTIDE SEQUENCE [LARGE SCALE GENOMIC DNA]</scope>
    <source>
        <strain evidence="1 2">Langford 1</strain>
    </source>
</reference>
<dbReference type="KEGG" id="mha:HF1_05170"/>
<sequence>MSGNRYGTVDKGMTKEDLESAKKLRDNLKELHGKLLSMEKN</sequence>
<dbReference type="AlphaFoldDB" id="E8ZHA4"/>
<organism evidence="1 2">
    <name type="scientific">Mycoplasma haemofelis (strain Langford 1)</name>
    <name type="common">Haemobartonella felis</name>
    <dbReference type="NCBI Taxonomy" id="941640"/>
    <lineage>
        <taxon>Bacteria</taxon>
        <taxon>Bacillati</taxon>
        <taxon>Mycoplasmatota</taxon>
        <taxon>Mollicutes</taxon>
        <taxon>Mycoplasmataceae</taxon>
        <taxon>Mycoplasma</taxon>
    </lineage>
</organism>
<protein>
    <submittedName>
        <fullName evidence="1">Uncharacterized protein</fullName>
    </submittedName>
</protein>
<keyword evidence="2" id="KW-1185">Reference proteome</keyword>
<dbReference type="HOGENOM" id="CLU_3273018_0_0_14"/>
<dbReference type="Proteomes" id="UP000008637">
    <property type="component" value="Chromosome"/>
</dbReference>
<accession>E8ZHA4</accession>
<proteinExistence type="predicted"/>
<name>E8ZHA4_MYCHL</name>
<gene>
    <name evidence="1" type="ordered locus">HF1_05170</name>
</gene>
<evidence type="ECO:0000313" key="1">
    <source>
        <dbReference type="EMBL" id="CBY92525.1"/>
    </source>
</evidence>
<dbReference type="EMBL" id="FR773153">
    <property type="protein sequence ID" value="CBY92525.1"/>
    <property type="molecule type" value="Genomic_DNA"/>
</dbReference>